<dbReference type="AlphaFoldDB" id="A0A370WZA4"/>
<dbReference type="OrthoDB" id="2919406at2"/>
<proteinExistence type="predicted"/>
<dbReference type="Proteomes" id="UP000255334">
    <property type="component" value="Unassembled WGS sequence"/>
</dbReference>
<name>A0A370WZA4_9GAMM</name>
<dbReference type="RefSeq" id="WP_115479254.1">
    <property type="nucleotide sequence ID" value="NZ_QRBF01000007.1"/>
</dbReference>
<evidence type="ECO:0000313" key="2">
    <source>
        <dbReference type="Proteomes" id="UP000255334"/>
    </source>
</evidence>
<protein>
    <submittedName>
        <fullName evidence="1">DUF1444 family protein</fullName>
    </submittedName>
</protein>
<sequence length="186" mass="20127">MNTPDRDFCFRAIAYVKATLPIDDAPAMTLDLANSPVMKKVAPSLAAAYIVDTGNSFTYIQHRHLSAAGITSEELHSKAIYNLAAMAQTKVKVQPYGNIYAVLMGGNFEASLVLFDGFWVQSCAHLAPNGFIAALPARDILAFTDAANAQGIEELHQLCARVGSTNDHPLTTQLYSYVSGVWQPYG</sequence>
<comment type="caution">
    <text evidence="1">The sequence shown here is derived from an EMBL/GenBank/DDBJ whole genome shotgun (WGS) entry which is preliminary data.</text>
</comment>
<organism evidence="1 2">
    <name type="scientific">Dyella psychrodurans</name>
    <dbReference type="NCBI Taxonomy" id="1927960"/>
    <lineage>
        <taxon>Bacteria</taxon>
        <taxon>Pseudomonadati</taxon>
        <taxon>Pseudomonadota</taxon>
        <taxon>Gammaproteobacteria</taxon>
        <taxon>Lysobacterales</taxon>
        <taxon>Rhodanobacteraceae</taxon>
        <taxon>Dyella</taxon>
    </lineage>
</organism>
<accession>A0A370WZA4</accession>
<evidence type="ECO:0000313" key="1">
    <source>
        <dbReference type="EMBL" id="RDS81351.1"/>
    </source>
</evidence>
<reference evidence="1 2" key="1">
    <citation type="submission" date="2018-07" db="EMBL/GenBank/DDBJ databases">
        <title>Dyella monticola sp. nov. and Dyella psychrodurans sp. nov. isolated from monsoon evergreen broad-leaved forest soil of Dinghu Mountain, China.</title>
        <authorList>
            <person name="Gao Z."/>
            <person name="Qiu L."/>
        </authorList>
    </citation>
    <scope>NUCLEOTIDE SEQUENCE [LARGE SCALE GENOMIC DNA]</scope>
    <source>
        <strain evidence="1 2">4MSK11</strain>
    </source>
</reference>
<gene>
    <name evidence="1" type="ORF">DWU99_16845</name>
</gene>
<dbReference type="Pfam" id="PF07285">
    <property type="entry name" value="DUF1444"/>
    <property type="match status" value="1"/>
</dbReference>
<dbReference type="InterPro" id="IPR010838">
    <property type="entry name" value="DUF1444"/>
</dbReference>
<keyword evidence="2" id="KW-1185">Reference proteome</keyword>
<dbReference type="EMBL" id="QRBF01000007">
    <property type="protein sequence ID" value="RDS81351.1"/>
    <property type="molecule type" value="Genomic_DNA"/>
</dbReference>